<feature type="compositionally biased region" description="Basic and acidic residues" evidence="1">
    <location>
        <begin position="48"/>
        <end position="57"/>
    </location>
</feature>
<reference evidence="2" key="2">
    <citation type="submission" date="2020-09" db="EMBL/GenBank/DDBJ databases">
        <authorList>
            <person name="Sun Q."/>
            <person name="Zhou Y."/>
        </authorList>
    </citation>
    <scope>NUCLEOTIDE SEQUENCE</scope>
    <source>
        <strain evidence="2">CGMCC 1.15519</strain>
    </source>
</reference>
<accession>A0A917E4M7</accession>
<feature type="region of interest" description="Disordered" evidence="1">
    <location>
        <begin position="1"/>
        <end position="57"/>
    </location>
</feature>
<evidence type="ECO:0000313" key="2">
    <source>
        <dbReference type="EMBL" id="GGE03154.1"/>
    </source>
</evidence>
<dbReference type="EMBL" id="BMJM01000002">
    <property type="protein sequence ID" value="GGE03154.1"/>
    <property type="molecule type" value="Genomic_DNA"/>
</dbReference>
<organism evidence="2 3">
    <name type="scientific">Sandarakinorhabdus glacialis</name>
    <dbReference type="NCBI Taxonomy" id="1614636"/>
    <lineage>
        <taxon>Bacteria</taxon>
        <taxon>Pseudomonadati</taxon>
        <taxon>Pseudomonadota</taxon>
        <taxon>Alphaproteobacteria</taxon>
        <taxon>Sphingomonadales</taxon>
        <taxon>Sphingosinicellaceae</taxon>
        <taxon>Sandarakinorhabdus</taxon>
    </lineage>
</organism>
<keyword evidence="3" id="KW-1185">Reference proteome</keyword>
<sequence>MRDFGGHQGFGDDPDDIAPAGEDGTGGDAHEANAAAAIDEGDAALGEKGAEVGGERRLGGIMTGARAAKDEKGSDHGVLVAKGAGDVSREACARVCTRCASPLKHQA</sequence>
<protein>
    <submittedName>
        <fullName evidence="2">Uncharacterized protein</fullName>
    </submittedName>
</protein>
<gene>
    <name evidence="2" type="ORF">GCM10011529_06990</name>
</gene>
<name>A0A917E4M7_9SPHN</name>
<proteinExistence type="predicted"/>
<comment type="caution">
    <text evidence="2">The sequence shown here is derived from an EMBL/GenBank/DDBJ whole genome shotgun (WGS) entry which is preliminary data.</text>
</comment>
<evidence type="ECO:0000313" key="3">
    <source>
        <dbReference type="Proteomes" id="UP000635071"/>
    </source>
</evidence>
<evidence type="ECO:0000256" key="1">
    <source>
        <dbReference type="SAM" id="MobiDB-lite"/>
    </source>
</evidence>
<dbReference type="AlphaFoldDB" id="A0A917E4M7"/>
<feature type="compositionally biased region" description="Low complexity" evidence="1">
    <location>
        <begin position="32"/>
        <end position="47"/>
    </location>
</feature>
<dbReference type="Proteomes" id="UP000635071">
    <property type="component" value="Unassembled WGS sequence"/>
</dbReference>
<reference evidence="2" key="1">
    <citation type="journal article" date="2014" name="Int. J. Syst. Evol. Microbiol.">
        <title>Complete genome sequence of Corynebacterium casei LMG S-19264T (=DSM 44701T), isolated from a smear-ripened cheese.</title>
        <authorList>
            <consortium name="US DOE Joint Genome Institute (JGI-PGF)"/>
            <person name="Walter F."/>
            <person name="Albersmeier A."/>
            <person name="Kalinowski J."/>
            <person name="Ruckert C."/>
        </authorList>
    </citation>
    <scope>NUCLEOTIDE SEQUENCE</scope>
    <source>
        <strain evidence="2">CGMCC 1.15519</strain>
    </source>
</reference>